<feature type="transmembrane region" description="Helical" evidence="7">
    <location>
        <begin position="481"/>
        <end position="503"/>
    </location>
</feature>
<dbReference type="InterPro" id="IPR037272">
    <property type="entry name" value="SNS_sf"/>
</dbReference>
<feature type="transmembrane region" description="Helical" evidence="7">
    <location>
        <begin position="321"/>
        <end position="346"/>
    </location>
</feature>
<keyword evidence="4 7" id="KW-1133">Transmembrane helix</keyword>
<feature type="transmembrane region" description="Helical" evidence="7">
    <location>
        <begin position="441"/>
        <end position="461"/>
    </location>
</feature>
<comment type="caution">
    <text evidence="8">The sequence shown here is derived from an EMBL/GenBank/DDBJ whole genome shotgun (WGS) entry which is preliminary data.</text>
</comment>
<sequence>MAVEKSDGTRTRGHWKNKREFLLACTGYAVGLGNIWRFPYLCFKSGGGAFLIPYLTMLIVCGIPLLYLEMAVGQLTGFGPIHAIGMLCPMMKGVGIATVVISFILCTYYNVIISWALYYLFNTFQSPLPWYSCESSWSSDNCRHYINVSLNSTTDISATQDFFDRKVLSKTTGIRSAGKVVYVTATFPYLILFVLLGTSFTLPGASKGIYYFFKPEWQELLNVKVWVNAAAQNFNSIGIGFGSMIAFASYNRKDNNLLRDTLVISCINSLTSIIAGLVIFSAMGHMSYVLNRPVANVTTEGPELVFIVYPQLFANLPVPQLWAFLFFLMLVFLGIDSQFAMVEVAITSLADSFKGKLLTKIFKRKELLSFTVCFIALLLGVPNLMQGGIYVFTLLDNYTAVVALMFLAFFEVVTICWIYGARQLSNDVKRMTGSKPPKYMTICWLVISPILIGTILIFSIVRYEPAHYGKYNYPVWADAVGWLIALCSMVCIPATAVYALCFAKGSLVERLMKCIRPQLGKINVNCSDEEAISFDSETSESGSSPPHYESVVELTQLKSGDPAS</sequence>
<dbReference type="SUPFAM" id="SSF161070">
    <property type="entry name" value="SNF-like"/>
    <property type="match status" value="1"/>
</dbReference>
<evidence type="ECO:0000256" key="2">
    <source>
        <dbReference type="ARBA" id="ARBA00022448"/>
    </source>
</evidence>
<dbReference type="PANTHER" id="PTHR11616:SF303">
    <property type="entry name" value="SODIUM- AND CHLORIDE-DEPENDENT GABA TRANSPORTER INE"/>
    <property type="match status" value="1"/>
</dbReference>
<keyword evidence="2 6" id="KW-0813">Transport</keyword>
<accession>A0ABP0FVU9</accession>
<dbReference type="Proteomes" id="UP001642483">
    <property type="component" value="Unassembled WGS sequence"/>
</dbReference>
<evidence type="ECO:0000256" key="4">
    <source>
        <dbReference type="ARBA" id="ARBA00022989"/>
    </source>
</evidence>
<feature type="transmembrane region" description="Helical" evidence="7">
    <location>
        <begin position="100"/>
        <end position="121"/>
    </location>
</feature>
<keyword evidence="6" id="KW-0769">Symport</keyword>
<keyword evidence="9" id="KW-1185">Reference proteome</keyword>
<dbReference type="EMBL" id="CAWYQH010000096">
    <property type="protein sequence ID" value="CAK8682669.1"/>
    <property type="molecule type" value="Genomic_DNA"/>
</dbReference>
<dbReference type="PROSITE" id="PS00610">
    <property type="entry name" value="NA_NEUROTRAN_SYMP_1"/>
    <property type="match status" value="1"/>
</dbReference>
<dbReference type="NCBIfam" id="NF037979">
    <property type="entry name" value="Na_transp"/>
    <property type="match status" value="1"/>
</dbReference>
<keyword evidence="5 7" id="KW-0472">Membrane</keyword>
<feature type="transmembrane region" description="Helical" evidence="7">
    <location>
        <begin position="50"/>
        <end position="68"/>
    </location>
</feature>
<proteinExistence type="inferred from homology"/>
<dbReference type="InterPro" id="IPR000175">
    <property type="entry name" value="Na/ntran_symport"/>
</dbReference>
<gene>
    <name evidence="8" type="ORF">CVLEPA_LOCUS13314</name>
</gene>
<feature type="transmembrane region" description="Helical" evidence="7">
    <location>
        <begin position="398"/>
        <end position="420"/>
    </location>
</feature>
<dbReference type="PROSITE" id="PS50267">
    <property type="entry name" value="NA_NEUROTRAN_SYMP_3"/>
    <property type="match status" value="1"/>
</dbReference>
<feature type="transmembrane region" description="Helical" evidence="7">
    <location>
        <begin position="21"/>
        <end position="38"/>
    </location>
</feature>
<evidence type="ECO:0000313" key="8">
    <source>
        <dbReference type="EMBL" id="CAK8682669.1"/>
    </source>
</evidence>
<evidence type="ECO:0000256" key="7">
    <source>
        <dbReference type="SAM" id="Phobius"/>
    </source>
</evidence>
<dbReference type="PANTHER" id="PTHR11616">
    <property type="entry name" value="SODIUM/CHLORIDE DEPENDENT TRANSPORTER"/>
    <property type="match status" value="1"/>
</dbReference>
<comment type="similarity">
    <text evidence="6">Belongs to the sodium:neurotransmitter symporter (SNF) (TC 2.A.22) family.</text>
</comment>
<reference evidence="8 9" key="1">
    <citation type="submission" date="2024-02" db="EMBL/GenBank/DDBJ databases">
        <authorList>
            <person name="Daric V."/>
            <person name="Darras S."/>
        </authorList>
    </citation>
    <scope>NUCLEOTIDE SEQUENCE [LARGE SCALE GENOMIC DNA]</scope>
</reference>
<dbReference type="PRINTS" id="PR00176">
    <property type="entry name" value="NANEUSMPORT"/>
</dbReference>
<keyword evidence="3 6" id="KW-0812">Transmembrane</keyword>
<evidence type="ECO:0000313" key="9">
    <source>
        <dbReference type="Proteomes" id="UP001642483"/>
    </source>
</evidence>
<protein>
    <recommendedName>
        <fullName evidence="6">Transporter</fullName>
    </recommendedName>
</protein>
<feature type="transmembrane region" description="Helical" evidence="7">
    <location>
        <begin position="367"/>
        <end position="392"/>
    </location>
</feature>
<feature type="transmembrane region" description="Helical" evidence="7">
    <location>
        <begin position="180"/>
        <end position="205"/>
    </location>
</feature>
<name>A0ABP0FVU9_CLALP</name>
<feature type="transmembrane region" description="Helical" evidence="7">
    <location>
        <begin position="262"/>
        <end position="283"/>
    </location>
</feature>
<evidence type="ECO:0000256" key="6">
    <source>
        <dbReference type="RuleBase" id="RU003732"/>
    </source>
</evidence>
<evidence type="ECO:0000256" key="1">
    <source>
        <dbReference type="ARBA" id="ARBA00004141"/>
    </source>
</evidence>
<evidence type="ECO:0000256" key="3">
    <source>
        <dbReference type="ARBA" id="ARBA00022692"/>
    </source>
</evidence>
<dbReference type="Pfam" id="PF00209">
    <property type="entry name" value="SNF"/>
    <property type="match status" value="1"/>
</dbReference>
<evidence type="ECO:0000256" key="5">
    <source>
        <dbReference type="ARBA" id="ARBA00023136"/>
    </source>
</evidence>
<comment type="subcellular location">
    <subcellularLocation>
        <location evidence="1">Membrane</location>
        <topology evidence="1">Multi-pass membrane protein</topology>
    </subcellularLocation>
</comment>
<organism evidence="8 9">
    <name type="scientific">Clavelina lepadiformis</name>
    <name type="common">Light-bulb sea squirt</name>
    <name type="synonym">Ascidia lepadiformis</name>
    <dbReference type="NCBI Taxonomy" id="159417"/>
    <lineage>
        <taxon>Eukaryota</taxon>
        <taxon>Metazoa</taxon>
        <taxon>Chordata</taxon>
        <taxon>Tunicata</taxon>
        <taxon>Ascidiacea</taxon>
        <taxon>Aplousobranchia</taxon>
        <taxon>Clavelinidae</taxon>
        <taxon>Clavelina</taxon>
    </lineage>
</organism>